<organism evidence="2 3">
    <name type="scientific">Sphaeroforma arctica JP610</name>
    <dbReference type="NCBI Taxonomy" id="667725"/>
    <lineage>
        <taxon>Eukaryota</taxon>
        <taxon>Ichthyosporea</taxon>
        <taxon>Ichthyophonida</taxon>
        <taxon>Sphaeroforma</taxon>
    </lineage>
</organism>
<evidence type="ECO:0000256" key="1">
    <source>
        <dbReference type="SAM" id="MobiDB-lite"/>
    </source>
</evidence>
<dbReference type="Proteomes" id="UP000054560">
    <property type="component" value="Unassembled WGS sequence"/>
</dbReference>
<keyword evidence="3" id="KW-1185">Reference proteome</keyword>
<proteinExistence type="predicted"/>
<dbReference type="RefSeq" id="XP_014148576.1">
    <property type="nucleotide sequence ID" value="XM_014293101.1"/>
</dbReference>
<dbReference type="AlphaFoldDB" id="A0A0L0FD31"/>
<evidence type="ECO:0000313" key="2">
    <source>
        <dbReference type="EMBL" id="KNC74674.1"/>
    </source>
</evidence>
<gene>
    <name evidence="2" type="ORF">SARC_12785</name>
</gene>
<dbReference type="EMBL" id="KQ244177">
    <property type="protein sequence ID" value="KNC74674.1"/>
    <property type="molecule type" value="Genomic_DNA"/>
</dbReference>
<name>A0A0L0FD31_9EUKA</name>
<evidence type="ECO:0000313" key="3">
    <source>
        <dbReference type="Proteomes" id="UP000054560"/>
    </source>
</evidence>
<protein>
    <submittedName>
        <fullName evidence="2">Uncharacterized protein</fullName>
    </submittedName>
</protein>
<accession>A0A0L0FD31</accession>
<sequence length="98" mass="10807">MARNKGSARGASRRKANSTSQATPTPEVENTKDTQENTVTNESLLKSPAKNGKESRPSSPLVKQRKTAKRKLEALNAQLANVIHRMEHAEPTEEDRAE</sequence>
<reference evidence="2 3" key="1">
    <citation type="submission" date="2011-02" db="EMBL/GenBank/DDBJ databases">
        <title>The Genome Sequence of Sphaeroforma arctica JP610.</title>
        <authorList>
            <consortium name="The Broad Institute Genome Sequencing Platform"/>
            <person name="Russ C."/>
            <person name="Cuomo C."/>
            <person name="Young S.K."/>
            <person name="Zeng Q."/>
            <person name="Gargeya S."/>
            <person name="Alvarado L."/>
            <person name="Berlin A."/>
            <person name="Chapman S.B."/>
            <person name="Chen Z."/>
            <person name="Freedman E."/>
            <person name="Gellesch M."/>
            <person name="Goldberg J."/>
            <person name="Griggs A."/>
            <person name="Gujja S."/>
            <person name="Heilman E."/>
            <person name="Heiman D."/>
            <person name="Howarth C."/>
            <person name="Mehta T."/>
            <person name="Neiman D."/>
            <person name="Pearson M."/>
            <person name="Roberts A."/>
            <person name="Saif S."/>
            <person name="Shea T."/>
            <person name="Shenoy N."/>
            <person name="Sisk P."/>
            <person name="Stolte C."/>
            <person name="Sykes S."/>
            <person name="White J."/>
            <person name="Yandava C."/>
            <person name="Burger G."/>
            <person name="Gray M.W."/>
            <person name="Holland P.W.H."/>
            <person name="King N."/>
            <person name="Lang F.B.F."/>
            <person name="Roger A.J."/>
            <person name="Ruiz-Trillo I."/>
            <person name="Haas B."/>
            <person name="Nusbaum C."/>
            <person name="Birren B."/>
        </authorList>
    </citation>
    <scope>NUCLEOTIDE SEQUENCE [LARGE SCALE GENOMIC DNA]</scope>
    <source>
        <strain evidence="2 3">JP610</strain>
    </source>
</reference>
<feature type="region of interest" description="Disordered" evidence="1">
    <location>
        <begin position="1"/>
        <end position="76"/>
    </location>
</feature>
<feature type="non-terminal residue" evidence="2">
    <location>
        <position position="98"/>
    </location>
</feature>
<dbReference type="GeneID" id="25913289"/>